<dbReference type="Pfam" id="PF01833">
    <property type="entry name" value="TIG"/>
    <property type="match status" value="3"/>
</dbReference>
<name>A0A640S5L9_9ACTN</name>
<evidence type="ECO:0000256" key="1">
    <source>
        <dbReference type="SAM" id="MobiDB-lite"/>
    </source>
</evidence>
<dbReference type="EMBL" id="BLIN01000003">
    <property type="protein sequence ID" value="GFE06317.1"/>
    <property type="molecule type" value="Genomic_DNA"/>
</dbReference>
<proteinExistence type="predicted"/>
<sequence length="576" mass="58365">MAPAGTSADPTQGAPAGAPPSPLRAGDAPGLADVMDTGEPLVTEIPVGHAPLWAAITPDGRHVYVTNFGTSSISVIDTATRTVITTIAVTNGPWEIVITPDGLRAYVACFGTDSVAVIDTATHSVTSTIPGLNKPLGLTVTPDGSRLYAASLGGDRVDVISTATDTLIASVPLSSGPRGVAVTPDGSQVYVTEEGANTVEVIDTAGHTVIATIEGFLFPRGVAVSPDGQRAYVSEYGGNRLGVIDTVTHSVASTLTGLPIPLGVAVGHNGLLAYVTCDGDDTVAVIDLVRNEVIDTVPGFHAPAWLVITPDDLEVYVVNNGNETVSVLSAPGGGYPNVGPMSGGTPVTLIGEGLRNTTAVRFGCRPAASFTIVNDREIRTVSPLLVSDVSVDVTLGQRTSRTVGRFYYLPDSVLTRISPRSGPLAGGGTLTVTGRGLITTTSVHFGEVAVTPSSVLDDQVTVTVPPTQTAGPVPVTVVTRSNSYGRATYTYVGPPRITSVLPSTGSTSGGDPVLIEGAELAFTQSVTIGGVAAAFGIISPTRIAAVTPPADAPGPATVVVTTTGGTATAPGAFVYA</sequence>
<evidence type="ECO:0000313" key="4">
    <source>
        <dbReference type="Proteomes" id="UP000435837"/>
    </source>
</evidence>
<gene>
    <name evidence="3" type="ORF">Scani_25850</name>
</gene>
<dbReference type="OrthoDB" id="4331507at2"/>
<reference evidence="3 4" key="1">
    <citation type="submission" date="2019-12" db="EMBL/GenBank/DDBJ databases">
        <title>Whole genome shotgun sequence of Streptomyces caniferus NBRC 15389.</title>
        <authorList>
            <person name="Ichikawa N."/>
            <person name="Kimura A."/>
            <person name="Kitahashi Y."/>
            <person name="Komaki H."/>
            <person name="Tamura T."/>
        </authorList>
    </citation>
    <scope>NUCLEOTIDE SEQUENCE [LARGE SCALE GENOMIC DNA]</scope>
    <source>
        <strain evidence="3 4">NBRC 15389</strain>
    </source>
</reference>
<dbReference type="Gene3D" id="2.130.10.10">
    <property type="entry name" value="YVTN repeat-like/Quinoprotein amine dehydrogenase"/>
    <property type="match status" value="3"/>
</dbReference>
<dbReference type="InterPro" id="IPR002909">
    <property type="entry name" value="IPT_dom"/>
</dbReference>
<dbReference type="InterPro" id="IPR051200">
    <property type="entry name" value="Host-pathogen_enzymatic-act"/>
</dbReference>
<evidence type="ECO:0000259" key="2">
    <source>
        <dbReference type="SMART" id="SM00429"/>
    </source>
</evidence>
<dbReference type="SUPFAM" id="SSF50969">
    <property type="entry name" value="YVTN repeat-like/Quinoprotein amine dehydrogenase"/>
    <property type="match status" value="1"/>
</dbReference>
<organism evidence="3 4">
    <name type="scientific">Streptomyces caniferus</name>
    <dbReference type="NCBI Taxonomy" id="285557"/>
    <lineage>
        <taxon>Bacteria</taxon>
        <taxon>Bacillati</taxon>
        <taxon>Actinomycetota</taxon>
        <taxon>Actinomycetes</taxon>
        <taxon>Kitasatosporales</taxon>
        <taxon>Streptomycetaceae</taxon>
        <taxon>Streptomyces</taxon>
    </lineage>
</organism>
<dbReference type="Pfam" id="PF10282">
    <property type="entry name" value="Lactonase"/>
    <property type="match status" value="1"/>
</dbReference>
<dbReference type="Proteomes" id="UP000435837">
    <property type="component" value="Unassembled WGS sequence"/>
</dbReference>
<dbReference type="SUPFAM" id="SSF81296">
    <property type="entry name" value="E set domains"/>
    <property type="match status" value="3"/>
</dbReference>
<dbReference type="InterPro" id="IPR011044">
    <property type="entry name" value="Quino_amine_DH_bsu"/>
</dbReference>
<dbReference type="InterPro" id="IPR019405">
    <property type="entry name" value="Lactonase_7-beta_prop"/>
</dbReference>
<dbReference type="PANTHER" id="PTHR47197">
    <property type="entry name" value="PROTEIN NIRF"/>
    <property type="match status" value="1"/>
</dbReference>
<protein>
    <recommendedName>
        <fullName evidence="2">IPT/TIG domain-containing protein</fullName>
    </recommendedName>
</protein>
<dbReference type="RefSeq" id="WP_159473792.1">
    <property type="nucleotide sequence ID" value="NZ_BAAATH010000002.1"/>
</dbReference>
<feature type="domain" description="IPT/TIG" evidence="2">
    <location>
        <begin position="411"/>
        <end position="492"/>
    </location>
</feature>
<evidence type="ECO:0000313" key="3">
    <source>
        <dbReference type="EMBL" id="GFE06317.1"/>
    </source>
</evidence>
<dbReference type="InterPro" id="IPR013783">
    <property type="entry name" value="Ig-like_fold"/>
</dbReference>
<dbReference type="PANTHER" id="PTHR47197:SF3">
    <property type="entry name" value="DIHYDRO-HEME D1 DEHYDROGENASE"/>
    <property type="match status" value="1"/>
</dbReference>
<comment type="caution">
    <text evidence="3">The sequence shown here is derived from an EMBL/GenBank/DDBJ whole genome shotgun (WGS) entry which is preliminary data.</text>
</comment>
<dbReference type="Gene3D" id="2.60.40.10">
    <property type="entry name" value="Immunoglobulins"/>
    <property type="match status" value="3"/>
</dbReference>
<dbReference type="InterPro" id="IPR011964">
    <property type="entry name" value="YVTN_b-propeller_repeat"/>
</dbReference>
<dbReference type="NCBIfam" id="TIGR02276">
    <property type="entry name" value="beta_rpt_yvtn"/>
    <property type="match status" value="4"/>
</dbReference>
<dbReference type="GO" id="GO:0005975">
    <property type="term" value="P:carbohydrate metabolic process"/>
    <property type="evidence" value="ECO:0007669"/>
    <property type="project" value="UniProtKB-ARBA"/>
</dbReference>
<feature type="region of interest" description="Disordered" evidence="1">
    <location>
        <begin position="1"/>
        <end position="35"/>
    </location>
</feature>
<feature type="domain" description="IPT/TIG" evidence="2">
    <location>
        <begin position="312"/>
        <end position="409"/>
    </location>
</feature>
<dbReference type="InterPro" id="IPR015943">
    <property type="entry name" value="WD40/YVTN_repeat-like_dom_sf"/>
</dbReference>
<dbReference type="AlphaFoldDB" id="A0A640S5L9"/>
<feature type="domain" description="IPT/TIG" evidence="2">
    <location>
        <begin position="494"/>
        <end position="576"/>
    </location>
</feature>
<dbReference type="InterPro" id="IPR014756">
    <property type="entry name" value="Ig_E-set"/>
</dbReference>
<accession>A0A640S5L9</accession>
<dbReference type="CDD" id="cd00102">
    <property type="entry name" value="IPT"/>
    <property type="match status" value="3"/>
</dbReference>
<dbReference type="SMART" id="SM00429">
    <property type="entry name" value="IPT"/>
    <property type="match status" value="3"/>
</dbReference>